<proteinExistence type="predicted"/>
<keyword evidence="2" id="KW-1185">Reference proteome</keyword>
<reference evidence="1 2" key="1">
    <citation type="journal article" date="2019" name="Int. J. Syst. Evol. Microbiol.">
        <title>The Global Catalogue of Microorganisms (GCM) 10K type strain sequencing project: providing services to taxonomists for standard genome sequencing and annotation.</title>
        <authorList>
            <consortium name="The Broad Institute Genomics Platform"/>
            <consortium name="The Broad Institute Genome Sequencing Center for Infectious Disease"/>
            <person name="Wu L."/>
            <person name="Ma J."/>
        </authorList>
    </citation>
    <scope>NUCLEOTIDE SEQUENCE [LARGE SCALE GENOMIC DNA]</scope>
    <source>
        <strain evidence="1 2">PSRA2</strain>
    </source>
</reference>
<dbReference type="RefSeq" id="WP_304446677.1">
    <property type="nucleotide sequence ID" value="NZ_JARRAH010000001.1"/>
</dbReference>
<dbReference type="EMBL" id="JBHSXM010000001">
    <property type="protein sequence ID" value="MFC6834967.1"/>
    <property type="molecule type" value="Genomic_DNA"/>
</dbReference>
<organism evidence="1 2">
    <name type="scientific">Halomarina ordinaria</name>
    <dbReference type="NCBI Taxonomy" id="3033939"/>
    <lineage>
        <taxon>Archaea</taxon>
        <taxon>Methanobacteriati</taxon>
        <taxon>Methanobacteriota</taxon>
        <taxon>Stenosarchaea group</taxon>
        <taxon>Halobacteria</taxon>
        <taxon>Halobacteriales</taxon>
        <taxon>Natronomonadaceae</taxon>
        <taxon>Halomarina</taxon>
    </lineage>
</organism>
<dbReference type="PROSITE" id="PS51318">
    <property type="entry name" value="TAT"/>
    <property type="match status" value="1"/>
</dbReference>
<evidence type="ECO:0000313" key="2">
    <source>
        <dbReference type="Proteomes" id="UP001596406"/>
    </source>
</evidence>
<gene>
    <name evidence="1" type="ORF">ACFQHK_00425</name>
</gene>
<dbReference type="PROSITE" id="PS51257">
    <property type="entry name" value="PROKAR_LIPOPROTEIN"/>
    <property type="match status" value="1"/>
</dbReference>
<protein>
    <submittedName>
        <fullName evidence="1">Uncharacterized protein</fullName>
    </submittedName>
</protein>
<sequence length="144" mass="14686">MVDTGRSDERMTRRRAIRSLAAGAVGTSTALAGCVTTDLSVTADGVEGSDVFESFSLSDSISWGSNRAWVGASLTDAATTDLQVRSLTVVTPSGSAYWTGTVSGGATSATMSVPVGTRVTVSAFDSDDALVDSLPLRVGGNTFP</sequence>
<evidence type="ECO:0000313" key="1">
    <source>
        <dbReference type="EMBL" id="MFC6834967.1"/>
    </source>
</evidence>
<dbReference type="Proteomes" id="UP001596406">
    <property type="component" value="Unassembled WGS sequence"/>
</dbReference>
<dbReference type="AlphaFoldDB" id="A0ABD5U3B9"/>
<name>A0ABD5U3B9_9EURY</name>
<comment type="caution">
    <text evidence="1">The sequence shown here is derived from an EMBL/GenBank/DDBJ whole genome shotgun (WGS) entry which is preliminary data.</text>
</comment>
<dbReference type="InterPro" id="IPR006311">
    <property type="entry name" value="TAT_signal"/>
</dbReference>
<accession>A0ABD5U3B9</accession>